<gene>
    <name evidence="6" type="ORF">ENS29_01865</name>
</gene>
<protein>
    <submittedName>
        <fullName evidence="6">4Fe-4S dicluster domain-containing protein</fullName>
    </submittedName>
</protein>
<dbReference type="EMBL" id="DSUH01000042">
    <property type="protein sequence ID" value="HGU31585.1"/>
    <property type="molecule type" value="Genomic_DNA"/>
</dbReference>
<name>A0A7C4MP29_9BACT</name>
<dbReference type="SUPFAM" id="SSF54862">
    <property type="entry name" value="4Fe-4S ferredoxins"/>
    <property type="match status" value="1"/>
</dbReference>
<dbReference type="InterPro" id="IPR050954">
    <property type="entry name" value="ET_IronSulfur_Cluster-Binding"/>
</dbReference>
<dbReference type="GO" id="GO:0051539">
    <property type="term" value="F:4 iron, 4 sulfur cluster binding"/>
    <property type="evidence" value="ECO:0007669"/>
    <property type="project" value="UniProtKB-KW"/>
</dbReference>
<comment type="caution">
    <text evidence="6">The sequence shown here is derived from an EMBL/GenBank/DDBJ whole genome shotgun (WGS) entry which is preliminary data.</text>
</comment>
<organism evidence="6">
    <name type="scientific">Desulfatirhabdium butyrativorans</name>
    <dbReference type="NCBI Taxonomy" id="340467"/>
    <lineage>
        <taxon>Bacteria</taxon>
        <taxon>Pseudomonadati</taxon>
        <taxon>Thermodesulfobacteriota</taxon>
        <taxon>Desulfobacteria</taxon>
        <taxon>Desulfobacterales</taxon>
        <taxon>Desulfatirhabdiaceae</taxon>
        <taxon>Desulfatirhabdium</taxon>
    </lineage>
</organism>
<dbReference type="PANTHER" id="PTHR43177">
    <property type="entry name" value="PROTEIN NRFC"/>
    <property type="match status" value="1"/>
</dbReference>
<sequence length="159" mass="17919">MKIPLIDPERCDGCMSCVMACAVGHGERGSETYARIRIRRFMEEPKYVPVVCMACDEAPCIDVCPMNARFRHEAGGWVDTDPERCIGCRACLYICPAAAPTIHPETGKSMSCDRCRNDPIGPWCEQACTLKGAIRFVDPHQIHRGSHDHPDCRKWHCRK</sequence>
<dbReference type="PANTHER" id="PTHR43177:SF3">
    <property type="entry name" value="PROTEIN NRFC HOMOLOG"/>
    <property type="match status" value="1"/>
</dbReference>
<dbReference type="AlphaFoldDB" id="A0A7C4MP29"/>
<dbReference type="Pfam" id="PF13247">
    <property type="entry name" value="Fer4_11"/>
    <property type="match status" value="1"/>
</dbReference>
<reference evidence="6" key="1">
    <citation type="journal article" date="2020" name="mSystems">
        <title>Genome- and Community-Level Interaction Insights into Carbon Utilization and Element Cycling Functions of Hydrothermarchaeota in Hydrothermal Sediment.</title>
        <authorList>
            <person name="Zhou Z."/>
            <person name="Liu Y."/>
            <person name="Xu W."/>
            <person name="Pan J."/>
            <person name="Luo Z.H."/>
            <person name="Li M."/>
        </authorList>
    </citation>
    <scope>NUCLEOTIDE SEQUENCE [LARGE SCALE GENOMIC DNA]</scope>
    <source>
        <strain evidence="6">SpSt-477</strain>
    </source>
</reference>
<dbReference type="Pfam" id="PF12837">
    <property type="entry name" value="Fer4_6"/>
    <property type="match status" value="1"/>
</dbReference>
<dbReference type="GO" id="GO:0046872">
    <property type="term" value="F:metal ion binding"/>
    <property type="evidence" value="ECO:0007669"/>
    <property type="project" value="UniProtKB-KW"/>
</dbReference>
<evidence type="ECO:0000259" key="5">
    <source>
        <dbReference type="PROSITE" id="PS51379"/>
    </source>
</evidence>
<dbReference type="Gene3D" id="3.30.70.20">
    <property type="match status" value="2"/>
</dbReference>
<proteinExistence type="predicted"/>
<feature type="domain" description="4Fe-4S ferredoxin-type" evidence="5">
    <location>
        <begin position="76"/>
        <end position="105"/>
    </location>
</feature>
<keyword evidence="2" id="KW-0479">Metal-binding</keyword>
<dbReference type="PROSITE" id="PS51379">
    <property type="entry name" value="4FE4S_FER_2"/>
    <property type="match status" value="3"/>
</dbReference>
<evidence type="ECO:0000256" key="3">
    <source>
        <dbReference type="ARBA" id="ARBA00023004"/>
    </source>
</evidence>
<keyword evidence="1" id="KW-0004">4Fe-4S</keyword>
<keyword evidence="4" id="KW-0411">Iron-sulfur</keyword>
<feature type="domain" description="4Fe-4S ferredoxin-type" evidence="5">
    <location>
        <begin position="2"/>
        <end position="31"/>
    </location>
</feature>
<evidence type="ECO:0000256" key="4">
    <source>
        <dbReference type="ARBA" id="ARBA00023014"/>
    </source>
</evidence>
<evidence type="ECO:0000313" key="6">
    <source>
        <dbReference type="EMBL" id="HGU31585.1"/>
    </source>
</evidence>
<dbReference type="InterPro" id="IPR017900">
    <property type="entry name" value="4Fe4S_Fe_S_CS"/>
</dbReference>
<keyword evidence="3" id="KW-0408">Iron</keyword>
<dbReference type="InterPro" id="IPR017896">
    <property type="entry name" value="4Fe4S_Fe-S-bd"/>
</dbReference>
<evidence type="ECO:0000256" key="2">
    <source>
        <dbReference type="ARBA" id="ARBA00022723"/>
    </source>
</evidence>
<accession>A0A7C4MP29</accession>
<feature type="domain" description="4Fe-4S ferredoxin-type" evidence="5">
    <location>
        <begin position="43"/>
        <end position="74"/>
    </location>
</feature>
<dbReference type="CDD" id="cd10550">
    <property type="entry name" value="DMSOR_beta_like"/>
    <property type="match status" value="1"/>
</dbReference>
<dbReference type="PROSITE" id="PS00198">
    <property type="entry name" value="4FE4S_FER_1"/>
    <property type="match status" value="1"/>
</dbReference>
<evidence type="ECO:0000256" key="1">
    <source>
        <dbReference type="ARBA" id="ARBA00022485"/>
    </source>
</evidence>